<dbReference type="InterPro" id="IPR029062">
    <property type="entry name" value="Class_I_gatase-like"/>
</dbReference>
<dbReference type="InterPro" id="IPR011051">
    <property type="entry name" value="RmlC_Cupin_sf"/>
</dbReference>
<evidence type="ECO:0000256" key="2">
    <source>
        <dbReference type="SAM" id="SignalP"/>
    </source>
</evidence>
<dbReference type="CDD" id="cd02208">
    <property type="entry name" value="cupin_RmlC-like"/>
    <property type="match status" value="1"/>
</dbReference>
<dbReference type="EMBL" id="JAINVV010000001">
    <property type="protein sequence ID" value="MBY8820746.1"/>
    <property type="molecule type" value="Genomic_DNA"/>
</dbReference>
<dbReference type="SUPFAM" id="SSF52317">
    <property type="entry name" value="Class I glutamine amidotransferase-like"/>
    <property type="match status" value="1"/>
</dbReference>
<name>A0ABS7PHH7_9SPHN</name>
<reference evidence="4 5" key="1">
    <citation type="submission" date="2021-08" db="EMBL/GenBank/DDBJ databases">
        <authorList>
            <person name="Tuo L."/>
        </authorList>
    </citation>
    <scope>NUCLEOTIDE SEQUENCE [LARGE SCALE GENOMIC DNA]</scope>
    <source>
        <strain evidence="4 5">JCM 31229</strain>
    </source>
</reference>
<dbReference type="SUPFAM" id="SSF51182">
    <property type="entry name" value="RmlC-like cupins"/>
    <property type="match status" value="1"/>
</dbReference>
<dbReference type="Pfam" id="PF07883">
    <property type="entry name" value="Cupin_2"/>
    <property type="match status" value="1"/>
</dbReference>
<dbReference type="Proteomes" id="UP000706039">
    <property type="component" value="Unassembled WGS sequence"/>
</dbReference>
<evidence type="ECO:0000259" key="3">
    <source>
        <dbReference type="SMART" id="SM00835"/>
    </source>
</evidence>
<evidence type="ECO:0000313" key="5">
    <source>
        <dbReference type="Proteomes" id="UP000706039"/>
    </source>
</evidence>
<comment type="caution">
    <text evidence="4">The sequence shown here is derived from an EMBL/GenBank/DDBJ whole genome shotgun (WGS) entry which is preliminary data.</text>
</comment>
<dbReference type="InterPro" id="IPR029010">
    <property type="entry name" value="ThuA-like"/>
</dbReference>
<feature type="chain" id="PRO_5047331035" evidence="2">
    <location>
        <begin position="26"/>
        <end position="410"/>
    </location>
</feature>
<dbReference type="Gene3D" id="3.40.50.880">
    <property type="match status" value="1"/>
</dbReference>
<dbReference type="Pfam" id="PF06283">
    <property type="entry name" value="ThuA"/>
    <property type="match status" value="1"/>
</dbReference>
<proteinExistence type="predicted"/>
<evidence type="ECO:0000313" key="4">
    <source>
        <dbReference type="EMBL" id="MBY8820746.1"/>
    </source>
</evidence>
<dbReference type="RefSeq" id="WP_222987860.1">
    <property type="nucleotide sequence ID" value="NZ_JAINVV010000001.1"/>
</dbReference>
<accession>A0ABS7PHH7</accession>
<gene>
    <name evidence="4" type="ORF">K7G82_00485</name>
</gene>
<keyword evidence="2" id="KW-0732">Signal</keyword>
<dbReference type="Gene3D" id="2.60.120.10">
    <property type="entry name" value="Jelly Rolls"/>
    <property type="match status" value="1"/>
</dbReference>
<protein>
    <submittedName>
        <fullName evidence="4">ThuA domain-containing protein</fullName>
    </submittedName>
</protein>
<feature type="signal peptide" evidence="2">
    <location>
        <begin position="1"/>
        <end position="25"/>
    </location>
</feature>
<organism evidence="4 5">
    <name type="scientific">Sphingomonas colocasiae</name>
    <dbReference type="NCBI Taxonomy" id="1848973"/>
    <lineage>
        <taxon>Bacteria</taxon>
        <taxon>Pseudomonadati</taxon>
        <taxon>Pseudomonadota</taxon>
        <taxon>Alphaproteobacteria</taxon>
        <taxon>Sphingomonadales</taxon>
        <taxon>Sphingomonadaceae</taxon>
        <taxon>Sphingomonas</taxon>
    </lineage>
</organism>
<evidence type="ECO:0000256" key="1">
    <source>
        <dbReference type="ARBA" id="ARBA00022723"/>
    </source>
</evidence>
<dbReference type="InterPro" id="IPR013096">
    <property type="entry name" value="Cupin_2"/>
</dbReference>
<dbReference type="PANTHER" id="PTHR35848">
    <property type="entry name" value="OXALATE-BINDING PROTEIN"/>
    <property type="match status" value="1"/>
</dbReference>
<keyword evidence="5" id="KW-1185">Reference proteome</keyword>
<feature type="domain" description="Cupin type-1" evidence="3">
    <location>
        <begin position="319"/>
        <end position="408"/>
    </location>
</feature>
<dbReference type="InterPro" id="IPR006045">
    <property type="entry name" value="Cupin_1"/>
</dbReference>
<keyword evidence="1" id="KW-0479">Metal-binding</keyword>
<dbReference type="InterPro" id="IPR051610">
    <property type="entry name" value="GPI/OXD"/>
</dbReference>
<sequence>MAPRSRLVRWSVAAALAAVATPLAAQPTIVLIGGKKQGMATGEHDFPDGVLKLERLIKSSPDFAKLKPVVKTYPVGFPKNLAEIDDASVVLLYFGPVAGADGKSVNPAQDPAVQAQLAKLAARGVGFVAMHQAFTVPDKASAAPLADLLGGVRASGSDYAMEAAPVSVVAKGHPVTSGVGNFDYLDEYYSAIDFGKVTPVLSGRAHVQFRKAGAVYEEPAKDRVIAWTVERPGGGRTFSFAGGHYLASLDHPQVRTVLLNAILWAARQDVPQTGATSTIPTAPRMGAAPPPAPQILVLPYSDVKPEAQPWGKLEWFASRPLGNSSKMTVGQATISPGKQNPVHWHPNCDEVLHVLRGHIMHRVGDKEYEMKAGDTVVIPEGVLHNARNIGTEDAVLAVSFNSADRVAIGE</sequence>
<dbReference type="PANTHER" id="PTHR35848:SF6">
    <property type="entry name" value="CUPIN TYPE-2 DOMAIN-CONTAINING PROTEIN"/>
    <property type="match status" value="1"/>
</dbReference>
<dbReference type="InterPro" id="IPR014710">
    <property type="entry name" value="RmlC-like_jellyroll"/>
</dbReference>
<dbReference type="SMART" id="SM00835">
    <property type="entry name" value="Cupin_1"/>
    <property type="match status" value="1"/>
</dbReference>